<dbReference type="OrthoDB" id="8098780at2"/>
<accession>A0A2P7RZF7</accession>
<evidence type="ECO:0000313" key="3">
    <source>
        <dbReference type="Proteomes" id="UP000240653"/>
    </source>
</evidence>
<comment type="caution">
    <text evidence="2">The sequence shown here is derived from an EMBL/GenBank/DDBJ whole genome shotgun (WGS) entry which is preliminary data.</text>
</comment>
<sequence>MARGSENIPNTLATEIMRQFGSETLTRFMRSLPAFKPDPELPRSLLDLLGRLDEEEGSQSHPRRR</sequence>
<dbReference type="EMBL" id="PXYL01000023">
    <property type="protein sequence ID" value="PSJ55601.1"/>
    <property type="molecule type" value="Genomic_DNA"/>
</dbReference>
<evidence type="ECO:0000313" key="2">
    <source>
        <dbReference type="EMBL" id="PSJ55601.1"/>
    </source>
</evidence>
<feature type="region of interest" description="Disordered" evidence="1">
    <location>
        <begin position="46"/>
        <end position="65"/>
    </location>
</feature>
<protein>
    <recommendedName>
        <fullName evidence="4">Anti-sigma factor NepR domain-containing protein</fullName>
    </recommendedName>
</protein>
<dbReference type="Proteomes" id="UP000240653">
    <property type="component" value="Unassembled WGS sequence"/>
</dbReference>
<gene>
    <name evidence="2" type="ORF">C7I85_26475</name>
</gene>
<keyword evidence="3" id="KW-1185">Reference proteome</keyword>
<reference evidence="2 3" key="1">
    <citation type="submission" date="2018-03" db="EMBL/GenBank/DDBJ databases">
        <title>The draft genome of Mesorhizobium soli JCM 19897.</title>
        <authorList>
            <person name="Li L."/>
            <person name="Liu L."/>
            <person name="Liang L."/>
            <person name="Wang T."/>
            <person name="Zhang X."/>
        </authorList>
    </citation>
    <scope>NUCLEOTIDE SEQUENCE [LARGE SCALE GENOMIC DNA]</scope>
    <source>
        <strain evidence="2 3">JCM 19897</strain>
    </source>
</reference>
<proteinExistence type="predicted"/>
<organism evidence="2 3">
    <name type="scientific">Pseudaminobacter soli</name>
    <name type="common">ex Li et al. 2025</name>
    <dbReference type="NCBI Taxonomy" id="1295366"/>
    <lineage>
        <taxon>Bacteria</taxon>
        <taxon>Pseudomonadati</taxon>
        <taxon>Pseudomonadota</taxon>
        <taxon>Alphaproteobacteria</taxon>
        <taxon>Hyphomicrobiales</taxon>
        <taxon>Phyllobacteriaceae</taxon>
        <taxon>Pseudaminobacter</taxon>
    </lineage>
</organism>
<evidence type="ECO:0000256" key="1">
    <source>
        <dbReference type="SAM" id="MobiDB-lite"/>
    </source>
</evidence>
<name>A0A2P7RZF7_9HYPH</name>
<dbReference type="AlphaFoldDB" id="A0A2P7RZF7"/>
<evidence type="ECO:0008006" key="4">
    <source>
        <dbReference type="Google" id="ProtNLM"/>
    </source>
</evidence>